<dbReference type="InterPro" id="IPR021202">
    <property type="entry name" value="Rv3654c-like"/>
</dbReference>
<keyword evidence="1" id="KW-0472">Membrane</keyword>
<evidence type="ECO:0000256" key="1">
    <source>
        <dbReference type="SAM" id="Phobius"/>
    </source>
</evidence>
<dbReference type="RefSeq" id="WP_014554843.1">
    <property type="nucleotide sequence ID" value="NZ_CP033836.1"/>
</dbReference>
<comment type="caution">
    <text evidence="2">The sequence shown here is derived from an EMBL/GenBank/DDBJ whole genome shotgun (WGS) entry which is preliminary data.</text>
</comment>
<protein>
    <submittedName>
        <fullName evidence="2">Flp pilus-assembly TadE/G-like family protein</fullName>
    </submittedName>
</protein>
<feature type="transmembrane region" description="Helical" evidence="1">
    <location>
        <begin position="32"/>
        <end position="56"/>
    </location>
</feature>
<gene>
    <name evidence="2" type="ORF">QP372_03020</name>
</gene>
<sequence>MSQKICKRLSILNTQYYSFKHLRRADCGSGTMLGIGLVIAICSMLVVCATLGSILVQKHRAYALANASAISGAVAMRNMQDDACQVAERTAKANNGKIESCVEKDDDVLISLSVPLRLPMVNKINVMARAGLIDCD</sequence>
<keyword evidence="1" id="KW-1133">Transmembrane helix</keyword>
<dbReference type="Proteomes" id="UP001237784">
    <property type="component" value="Unassembled WGS sequence"/>
</dbReference>
<reference evidence="2" key="1">
    <citation type="submission" date="2023-05" db="EMBL/GenBank/DDBJ databases">
        <title>Cataloging the Phylogenetic Diversity of Human Bladder Bacteria.</title>
        <authorList>
            <person name="Du J."/>
        </authorList>
    </citation>
    <scope>NUCLEOTIDE SEQUENCE</scope>
    <source>
        <strain evidence="2">UMB6789</strain>
    </source>
</reference>
<proteinExistence type="predicted"/>
<evidence type="ECO:0000313" key="3">
    <source>
        <dbReference type="Proteomes" id="UP001237784"/>
    </source>
</evidence>
<dbReference type="NCBIfam" id="TIGR03816">
    <property type="entry name" value="tadE_like_DECH"/>
    <property type="match status" value="1"/>
</dbReference>
<evidence type="ECO:0000313" key="2">
    <source>
        <dbReference type="EMBL" id="MDK7063489.1"/>
    </source>
</evidence>
<organism evidence="2 3">
    <name type="scientific">Gardnerella vaginalis</name>
    <dbReference type="NCBI Taxonomy" id="2702"/>
    <lineage>
        <taxon>Bacteria</taxon>
        <taxon>Bacillati</taxon>
        <taxon>Actinomycetota</taxon>
        <taxon>Actinomycetes</taxon>
        <taxon>Bifidobacteriales</taxon>
        <taxon>Bifidobacteriaceae</taxon>
        <taxon>Gardnerella</taxon>
    </lineage>
</organism>
<keyword evidence="1" id="KW-0812">Transmembrane</keyword>
<dbReference type="EMBL" id="JASOME010000002">
    <property type="protein sequence ID" value="MDK7063489.1"/>
    <property type="molecule type" value="Genomic_DNA"/>
</dbReference>
<accession>A0AAP8TH64</accession>
<dbReference type="AlphaFoldDB" id="A0AAP8TH64"/>
<name>A0AAP8TH64_GARVA</name>